<dbReference type="AlphaFoldDB" id="A0AA88X8G5"/>
<dbReference type="Pfam" id="PF17820">
    <property type="entry name" value="PDZ_6"/>
    <property type="match status" value="1"/>
</dbReference>
<keyword evidence="3" id="KW-1185">Reference proteome</keyword>
<dbReference type="InterPro" id="IPR036034">
    <property type="entry name" value="PDZ_sf"/>
</dbReference>
<dbReference type="InterPro" id="IPR041489">
    <property type="entry name" value="PDZ_6"/>
</dbReference>
<feature type="domain" description="PDZ" evidence="1">
    <location>
        <begin position="57"/>
        <end position="88"/>
    </location>
</feature>
<protein>
    <recommendedName>
        <fullName evidence="1">PDZ domain-containing protein</fullName>
    </recommendedName>
</protein>
<evidence type="ECO:0000259" key="1">
    <source>
        <dbReference type="Pfam" id="PF17820"/>
    </source>
</evidence>
<evidence type="ECO:0000313" key="2">
    <source>
        <dbReference type="EMBL" id="KAK3041976.1"/>
    </source>
</evidence>
<name>A0AA88X8G5_9ASTE</name>
<proteinExistence type="predicted"/>
<dbReference type="SUPFAM" id="SSF50156">
    <property type="entry name" value="PDZ domain-like"/>
    <property type="match status" value="1"/>
</dbReference>
<reference evidence="2" key="1">
    <citation type="submission" date="2022-12" db="EMBL/GenBank/DDBJ databases">
        <title>Draft genome assemblies for two species of Escallonia (Escalloniales).</title>
        <authorList>
            <person name="Chanderbali A."/>
            <person name="Dervinis C."/>
            <person name="Anghel I."/>
            <person name="Soltis D."/>
            <person name="Soltis P."/>
            <person name="Zapata F."/>
        </authorList>
    </citation>
    <scope>NUCLEOTIDE SEQUENCE</scope>
    <source>
        <strain evidence="2">UCBG64.0493</strain>
        <tissue evidence="2">Leaf</tissue>
    </source>
</reference>
<dbReference type="Proteomes" id="UP001188597">
    <property type="component" value="Unassembled WGS sequence"/>
</dbReference>
<organism evidence="2 3">
    <name type="scientific">Escallonia herrerae</name>
    <dbReference type="NCBI Taxonomy" id="1293975"/>
    <lineage>
        <taxon>Eukaryota</taxon>
        <taxon>Viridiplantae</taxon>
        <taxon>Streptophyta</taxon>
        <taxon>Embryophyta</taxon>
        <taxon>Tracheophyta</taxon>
        <taxon>Spermatophyta</taxon>
        <taxon>Magnoliopsida</taxon>
        <taxon>eudicotyledons</taxon>
        <taxon>Gunneridae</taxon>
        <taxon>Pentapetalae</taxon>
        <taxon>asterids</taxon>
        <taxon>campanulids</taxon>
        <taxon>Escalloniales</taxon>
        <taxon>Escalloniaceae</taxon>
        <taxon>Escallonia</taxon>
    </lineage>
</organism>
<accession>A0AA88X8G5</accession>
<evidence type="ECO:0000313" key="3">
    <source>
        <dbReference type="Proteomes" id="UP001188597"/>
    </source>
</evidence>
<sequence>MGVRVGVGKRWGAEDLCIDFHRSLHWSIPLALPLVSFGAHSAQASELTRKLFNSHSKVTPGSPAHLAGLRPGDVVVKFHGTPVGSITERSQKPELCPSPPYSTATVAAAVAAVDMPPTSIPQLGLVVEMVHPPAAAAGALLAVAAAGMPLAFADLPPAGAC</sequence>
<dbReference type="Gene3D" id="2.30.42.10">
    <property type="match status" value="1"/>
</dbReference>
<dbReference type="EMBL" id="JAVXUP010000025">
    <property type="protein sequence ID" value="KAK3041976.1"/>
    <property type="molecule type" value="Genomic_DNA"/>
</dbReference>
<comment type="caution">
    <text evidence="2">The sequence shown here is derived from an EMBL/GenBank/DDBJ whole genome shotgun (WGS) entry which is preliminary data.</text>
</comment>
<gene>
    <name evidence="2" type="ORF">RJ639_002284</name>
</gene>